<proteinExistence type="inferred from homology"/>
<feature type="transmembrane region" description="Helical" evidence="7">
    <location>
        <begin position="53"/>
        <end position="77"/>
    </location>
</feature>
<keyword evidence="2" id="KW-1003">Cell membrane</keyword>
<accession>A0A7W8X040</accession>
<dbReference type="PANTHER" id="PTHR30572">
    <property type="entry name" value="MEMBRANE COMPONENT OF TRANSPORTER-RELATED"/>
    <property type="match status" value="1"/>
</dbReference>
<dbReference type="EMBL" id="JACHDR010000001">
    <property type="protein sequence ID" value="MBB5511339.1"/>
    <property type="molecule type" value="Genomic_DNA"/>
</dbReference>
<evidence type="ECO:0000256" key="1">
    <source>
        <dbReference type="ARBA" id="ARBA00004651"/>
    </source>
</evidence>
<dbReference type="GO" id="GO:0022857">
    <property type="term" value="F:transmembrane transporter activity"/>
    <property type="evidence" value="ECO:0007669"/>
    <property type="project" value="TreeGrafter"/>
</dbReference>
<evidence type="ECO:0000256" key="7">
    <source>
        <dbReference type="SAM" id="Phobius"/>
    </source>
</evidence>
<feature type="domain" description="ABC3 transporter permease C-terminal" evidence="8">
    <location>
        <begin position="57"/>
        <end position="165"/>
    </location>
</feature>
<evidence type="ECO:0000256" key="3">
    <source>
        <dbReference type="ARBA" id="ARBA00022692"/>
    </source>
</evidence>
<evidence type="ECO:0000256" key="4">
    <source>
        <dbReference type="ARBA" id="ARBA00022989"/>
    </source>
</evidence>
<comment type="subcellular location">
    <subcellularLocation>
        <location evidence="1">Cell membrane</location>
        <topology evidence="1">Multi-pass membrane protein</topology>
    </subcellularLocation>
</comment>
<evidence type="ECO:0000256" key="5">
    <source>
        <dbReference type="ARBA" id="ARBA00023136"/>
    </source>
</evidence>
<evidence type="ECO:0000313" key="10">
    <source>
        <dbReference type="Proteomes" id="UP000580797"/>
    </source>
</evidence>
<dbReference type="GO" id="GO:0005886">
    <property type="term" value="C:plasma membrane"/>
    <property type="evidence" value="ECO:0007669"/>
    <property type="project" value="UniProtKB-SubCell"/>
</dbReference>
<dbReference type="PANTHER" id="PTHR30572:SF4">
    <property type="entry name" value="ABC TRANSPORTER PERMEASE YTRF"/>
    <property type="match status" value="1"/>
</dbReference>
<evidence type="ECO:0000256" key="6">
    <source>
        <dbReference type="ARBA" id="ARBA00038076"/>
    </source>
</evidence>
<sequence>MQLIAKTEMGYPAAVAEAVPFAVSPGNPGGVNVATVGDLRNLRMGVAGDLQGLLLWLSISVLLLAIFSVSAAMFLTVQTRTQELALARSQGMSPVAVGTVFVVEGAVLGLAGALAGVSLGLLGCVGVSAWQGWTAVVPWTSLVAAPFVGVVAGSLSAAIPAWKAAMVDPADGIR</sequence>
<reference evidence="9 10" key="1">
    <citation type="submission" date="2020-08" db="EMBL/GenBank/DDBJ databases">
        <title>Sequencing the genomes of 1000 actinobacteria strains.</title>
        <authorList>
            <person name="Klenk H.-P."/>
        </authorList>
    </citation>
    <scope>NUCLEOTIDE SEQUENCE [LARGE SCALE GENOMIC DNA]</scope>
    <source>
        <strain evidence="9 10">DSM 105783</strain>
    </source>
</reference>
<keyword evidence="5 7" id="KW-0472">Membrane</keyword>
<evidence type="ECO:0000313" key="9">
    <source>
        <dbReference type="EMBL" id="MBB5511339.1"/>
    </source>
</evidence>
<name>A0A7W8X040_9MICC</name>
<organism evidence="9 10">
    <name type="scientific">Neomicrococcus aestuarii</name>
    <dbReference type="NCBI Taxonomy" id="556325"/>
    <lineage>
        <taxon>Bacteria</taxon>
        <taxon>Bacillati</taxon>
        <taxon>Actinomycetota</taxon>
        <taxon>Actinomycetes</taxon>
        <taxon>Micrococcales</taxon>
        <taxon>Micrococcaceae</taxon>
        <taxon>Neomicrococcus</taxon>
    </lineage>
</organism>
<evidence type="ECO:0000256" key="2">
    <source>
        <dbReference type="ARBA" id="ARBA00022475"/>
    </source>
</evidence>
<feature type="transmembrane region" description="Helical" evidence="7">
    <location>
        <begin position="97"/>
        <end position="130"/>
    </location>
</feature>
<feature type="transmembrane region" description="Helical" evidence="7">
    <location>
        <begin position="136"/>
        <end position="159"/>
    </location>
</feature>
<dbReference type="AlphaFoldDB" id="A0A7W8X040"/>
<gene>
    <name evidence="9" type="ORF">HD598_000026</name>
</gene>
<comment type="similarity">
    <text evidence="6">Belongs to the ABC-4 integral membrane protein family.</text>
</comment>
<comment type="caution">
    <text evidence="9">The sequence shown here is derived from an EMBL/GenBank/DDBJ whole genome shotgun (WGS) entry which is preliminary data.</text>
</comment>
<protein>
    <submittedName>
        <fullName evidence="9">ABC-type antimicrobial peptide transport system permease subunit</fullName>
    </submittedName>
</protein>
<evidence type="ECO:0000259" key="8">
    <source>
        <dbReference type="Pfam" id="PF02687"/>
    </source>
</evidence>
<keyword evidence="4 7" id="KW-1133">Transmembrane helix</keyword>
<dbReference type="InterPro" id="IPR050250">
    <property type="entry name" value="Macrolide_Exporter_MacB"/>
</dbReference>
<dbReference type="InterPro" id="IPR003838">
    <property type="entry name" value="ABC3_permease_C"/>
</dbReference>
<keyword evidence="3 7" id="KW-0812">Transmembrane</keyword>
<dbReference type="Proteomes" id="UP000580797">
    <property type="component" value="Unassembled WGS sequence"/>
</dbReference>
<dbReference type="Pfam" id="PF02687">
    <property type="entry name" value="FtsX"/>
    <property type="match status" value="1"/>
</dbReference>